<dbReference type="Proteomes" id="UP001175227">
    <property type="component" value="Unassembled WGS sequence"/>
</dbReference>
<dbReference type="Gene3D" id="3.30.160.60">
    <property type="entry name" value="Classic Zinc Finger"/>
    <property type="match status" value="1"/>
</dbReference>
<evidence type="ECO:0000313" key="4">
    <source>
        <dbReference type="EMBL" id="KAK0481856.1"/>
    </source>
</evidence>
<protein>
    <recommendedName>
        <fullName evidence="3">C2H2-type domain-containing protein</fullName>
    </recommendedName>
</protein>
<feature type="compositionally biased region" description="Basic and acidic residues" evidence="2">
    <location>
        <begin position="82"/>
        <end position="91"/>
    </location>
</feature>
<evidence type="ECO:0000256" key="1">
    <source>
        <dbReference type="PROSITE-ProRule" id="PRU00042"/>
    </source>
</evidence>
<evidence type="ECO:0000256" key="2">
    <source>
        <dbReference type="SAM" id="MobiDB-lite"/>
    </source>
</evidence>
<name>A0AA39TDK1_9AGAR</name>
<feature type="region of interest" description="Disordered" evidence="2">
    <location>
        <begin position="56"/>
        <end position="91"/>
    </location>
</feature>
<sequence length="91" mass="10274">MILFRYRSPAHFTKALSSKLQASASTATSESESFRCPKPGCLKAYKQHGGLRYHLKHGHPKRTPEQLTDVPHTVGKSKRLRQRQERGEGTS</sequence>
<feature type="domain" description="C2H2-type" evidence="3">
    <location>
        <begin position="34"/>
        <end position="64"/>
    </location>
</feature>
<evidence type="ECO:0000259" key="3">
    <source>
        <dbReference type="PROSITE" id="PS50157"/>
    </source>
</evidence>
<dbReference type="GO" id="GO:0008270">
    <property type="term" value="F:zinc ion binding"/>
    <property type="evidence" value="ECO:0007669"/>
    <property type="project" value="UniProtKB-KW"/>
</dbReference>
<dbReference type="PROSITE" id="PS00028">
    <property type="entry name" value="ZINC_FINGER_C2H2_1"/>
    <property type="match status" value="1"/>
</dbReference>
<keyword evidence="1" id="KW-0863">Zinc-finger</keyword>
<proteinExistence type="predicted"/>
<evidence type="ECO:0000313" key="5">
    <source>
        <dbReference type="Proteomes" id="UP001175227"/>
    </source>
</evidence>
<keyword evidence="1" id="KW-0479">Metal-binding</keyword>
<keyword evidence="5" id="KW-1185">Reference proteome</keyword>
<organism evidence="4 5">
    <name type="scientific">Armillaria novae-zelandiae</name>
    <dbReference type="NCBI Taxonomy" id="153914"/>
    <lineage>
        <taxon>Eukaryota</taxon>
        <taxon>Fungi</taxon>
        <taxon>Dikarya</taxon>
        <taxon>Basidiomycota</taxon>
        <taxon>Agaricomycotina</taxon>
        <taxon>Agaricomycetes</taxon>
        <taxon>Agaricomycetidae</taxon>
        <taxon>Agaricales</taxon>
        <taxon>Marasmiineae</taxon>
        <taxon>Physalacriaceae</taxon>
        <taxon>Armillaria</taxon>
    </lineage>
</organism>
<gene>
    <name evidence="4" type="ORF">IW261DRAFT_1106227</name>
</gene>
<accession>A0AA39TDK1</accession>
<comment type="caution">
    <text evidence="4">The sequence shown here is derived from an EMBL/GenBank/DDBJ whole genome shotgun (WGS) entry which is preliminary data.</text>
</comment>
<dbReference type="EMBL" id="JAUEPR010000008">
    <property type="protein sequence ID" value="KAK0481856.1"/>
    <property type="molecule type" value="Genomic_DNA"/>
</dbReference>
<dbReference type="InterPro" id="IPR013087">
    <property type="entry name" value="Znf_C2H2_type"/>
</dbReference>
<reference evidence="4" key="1">
    <citation type="submission" date="2023-06" db="EMBL/GenBank/DDBJ databases">
        <authorList>
            <consortium name="Lawrence Berkeley National Laboratory"/>
            <person name="Ahrendt S."/>
            <person name="Sahu N."/>
            <person name="Indic B."/>
            <person name="Wong-Bajracharya J."/>
            <person name="Merenyi Z."/>
            <person name="Ke H.-M."/>
            <person name="Monk M."/>
            <person name="Kocsube S."/>
            <person name="Drula E."/>
            <person name="Lipzen A."/>
            <person name="Balint B."/>
            <person name="Henrissat B."/>
            <person name="Andreopoulos B."/>
            <person name="Martin F.M."/>
            <person name="Harder C.B."/>
            <person name="Rigling D."/>
            <person name="Ford K.L."/>
            <person name="Foster G.D."/>
            <person name="Pangilinan J."/>
            <person name="Papanicolaou A."/>
            <person name="Barry K."/>
            <person name="LaButti K."/>
            <person name="Viragh M."/>
            <person name="Koriabine M."/>
            <person name="Yan M."/>
            <person name="Riley R."/>
            <person name="Champramary S."/>
            <person name="Plett K.L."/>
            <person name="Tsai I.J."/>
            <person name="Slot J."/>
            <person name="Sipos G."/>
            <person name="Plett J."/>
            <person name="Nagy L.G."/>
            <person name="Grigoriev I.V."/>
        </authorList>
    </citation>
    <scope>NUCLEOTIDE SEQUENCE</scope>
    <source>
        <strain evidence="4">ICMP 16352</strain>
    </source>
</reference>
<dbReference type="AlphaFoldDB" id="A0AA39TDK1"/>
<dbReference type="PROSITE" id="PS50157">
    <property type="entry name" value="ZINC_FINGER_C2H2_2"/>
    <property type="match status" value="1"/>
</dbReference>
<keyword evidence="1" id="KW-0862">Zinc</keyword>